<accession>A0AAV5TJE5</accession>
<evidence type="ECO:0000313" key="2">
    <source>
        <dbReference type="Proteomes" id="UP001432027"/>
    </source>
</evidence>
<evidence type="ECO:0000313" key="1">
    <source>
        <dbReference type="EMBL" id="GMS94297.1"/>
    </source>
</evidence>
<sequence length="66" mass="7080">GQAGNADERLQSGYAPFWADVERNNSDGLTALAKQGATRALSIDLTRRTDDIVKAFGDNILSRITG</sequence>
<feature type="non-terminal residue" evidence="1">
    <location>
        <position position="1"/>
    </location>
</feature>
<feature type="non-terminal residue" evidence="1">
    <location>
        <position position="66"/>
    </location>
</feature>
<keyword evidence="2" id="KW-1185">Reference proteome</keyword>
<proteinExistence type="predicted"/>
<name>A0AAV5TJE5_9BILA</name>
<comment type="caution">
    <text evidence="1">The sequence shown here is derived from an EMBL/GenBank/DDBJ whole genome shotgun (WGS) entry which is preliminary data.</text>
</comment>
<dbReference type="AlphaFoldDB" id="A0AAV5TJE5"/>
<dbReference type="EMBL" id="BTSX01000004">
    <property type="protein sequence ID" value="GMS94297.1"/>
    <property type="molecule type" value="Genomic_DNA"/>
</dbReference>
<reference evidence="1" key="1">
    <citation type="submission" date="2023-10" db="EMBL/GenBank/DDBJ databases">
        <title>Genome assembly of Pristionchus species.</title>
        <authorList>
            <person name="Yoshida K."/>
            <person name="Sommer R.J."/>
        </authorList>
    </citation>
    <scope>NUCLEOTIDE SEQUENCE</scope>
    <source>
        <strain evidence="1">RS0144</strain>
    </source>
</reference>
<dbReference type="Proteomes" id="UP001432027">
    <property type="component" value="Unassembled WGS sequence"/>
</dbReference>
<gene>
    <name evidence="1" type="ORF">PENTCL1PPCAC_16472</name>
</gene>
<organism evidence="1 2">
    <name type="scientific">Pristionchus entomophagus</name>
    <dbReference type="NCBI Taxonomy" id="358040"/>
    <lineage>
        <taxon>Eukaryota</taxon>
        <taxon>Metazoa</taxon>
        <taxon>Ecdysozoa</taxon>
        <taxon>Nematoda</taxon>
        <taxon>Chromadorea</taxon>
        <taxon>Rhabditida</taxon>
        <taxon>Rhabditina</taxon>
        <taxon>Diplogasteromorpha</taxon>
        <taxon>Diplogasteroidea</taxon>
        <taxon>Neodiplogasteridae</taxon>
        <taxon>Pristionchus</taxon>
    </lineage>
</organism>
<protein>
    <submittedName>
        <fullName evidence="1">Uncharacterized protein</fullName>
    </submittedName>
</protein>